<evidence type="ECO:0000256" key="1">
    <source>
        <dbReference type="SAM" id="Phobius"/>
    </source>
</evidence>
<feature type="transmembrane region" description="Helical" evidence="1">
    <location>
        <begin position="405"/>
        <end position="424"/>
    </location>
</feature>
<keyword evidence="1" id="KW-1133">Transmembrane helix</keyword>
<keyword evidence="3" id="KW-0406">Ion transport</keyword>
<dbReference type="Gene3D" id="1.10.287.70">
    <property type="match status" value="1"/>
</dbReference>
<feature type="transmembrane region" description="Helical" evidence="1">
    <location>
        <begin position="72"/>
        <end position="96"/>
    </location>
</feature>
<dbReference type="InterPro" id="IPR013099">
    <property type="entry name" value="K_chnl_dom"/>
</dbReference>
<keyword evidence="1" id="KW-0812">Transmembrane</keyword>
<dbReference type="Proteomes" id="UP000670947">
    <property type="component" value="Unassembled WGS sequence"/>
</dbReference>
<feature type="domain" description="Potassium channel" evidence="2">
    <location>
        <begin position="372"/>
        <end position="425"/>
    </location>
</feature>
<feature type="transmembrane region" description="Helical" evidence="1">
    <location>
        <begin position="39"/>
        <end position="60"/>
    </location>
</feature>
<gene>
    <name evidence="3" type="ORF">I8J29_19285</name>
</gene>
<accession>A0ABS3WDD7</accession>
<evidence type="ECO:0000259" key="2">
    <source>
        <dbReference type="Pfam" id="PF07885"/>
    </source>
</evidence>
<keyword evidence="1" id="KW-0472">Membrane</keyword>
<dbReference type="EMBL" id="JAGGDJ010000017">
    <property type="protein sequence ID" value="MBO7746359.1"/>
    <property type="molecule type" value="Genomic_DNA"/>
</dbReference>
<keyword evidence="3" id="KW-0813">Transport</keyword>
<comment type="caution">
    <text evidence="3">The sequence shown here is derived from an EMBL/GenBank/DDBJ whole genome shotgun (WGS) entry which is preliminary data.</text>
</comment>
<feature type="transmembrane region" description="Helical" evidence="1">
    <location>
        <begin position="146"/>
        <end position="163"/>
    </location>
</feature>
<dbReference type="GO" id="GO:0034220">
    <property type="term" value="P:monoatomic ion transmembrane transport"/>
    <property type="evidence" value="ECO:0007669"/>
    <property type="project" value="UniProtKB-KW"/>
</dbReference>
<evidence type="ECO:0000313" key="3">
    <source>
        <dbReference type="EMBL" id="MBO7746359.1"/>
    </source>
</evidence>
<dbReference type="SUPFAM" id="SSF81324">
    <property type="entry name" value="Voltage-gated potassium channels"/>
    <property type="match status" value="1"/>
</dbReference>
<sequence>MRLSDRISSWRHVAMTALVIAASLEFALAHTSYHLGVKIVKVAAAAVLAWAFYLDQRIVYANWQMRLSRKMLLHVALLLLALLGFQATEALIAVLVRETGRYGPDAAQELETALQMAAYPLMTAALCLGTDGYAPWLRRHSKHLTMLLYLYVWIWFGSYYYYMADRTMGDDFVFSEQAEIQTTLRGIYADERYDDADEYRLKEILEKGQYKKDYLKLDADAYLTRDETGADWGGIYENQFAREGYAYYTFRKAAEPLVVSTDRLDFDDLPAWRTELGKRYAEVDVALYKGDGTADGTGHEVRYAEEAGDRASAADGGPAKTLKLYFAEGDYERYMQIFANAKQDRRLGDLIAASHTLPDGKFLELYVGMNGYTNYRVEDFWYFSAITITTLGFGDITPNSGPVKVGVMIETLLGVLLVGIYVSLVSHKKRGSD</sequence>
<name>A0ABS3WDD7_9BACL</name>
<evidence type="ECO:0000313" key="4">
    <source>
        <dbReference type="Proteomes" id="UP000670947"/>
    </source>
</evidence>
<protein>
    <submittedName>
        <fullName evidence="3">Two pore domain potassium channel family protein</fullName>
    </submittedName>
</protein>
<proteinExistence type="predicted"/>
<keyword evidence="4" id="KW-1185">Reference proteome</keyword>
<keyword evidence="3" id="KW-0407">Ion channel</keyword>
<reference evidence="3 4" key="1">
    <citation type="submission" date="2021-03" db="EMBL/GenBank/DDBJ databases">
        <title>Paenibacillus artemisicola MWE-103 whole genome sequence.</title>
        <authorList>
            <person name="Ham Y.J."/>
        </authorList>
    </citation>
    <scope>NUCLEOTIDE SEQUENCE [LARGE SCALE GENOMIC DNA]</scope>
    <source>
        <strain evidence="3 4">MWE-103</strain>
    </source>
</reference>
<dbReference type="RefSeq" id="WP_208849143.1">
    <property type="nucleotide sequence ID" value="NZ_JAGGDJ010000017.1"/>
</dbReference>
<dbReference type="Pfam" id="PF07885">
    <property type="entry name" value="Ion_trans_2"/>
    <property type="match status" value="1"/>
</dbReference>
<organism evidence="3 4">
    <name type="scientific">Paenibacillus artemisiicola</name>
    <dbReference type="NCBI Taxonomy" id="1172618"/>
    <lineage>
        <taxon>Bacteria</taxon>
        <taxon>Bacillati</taxon>
        <taxon>Bacillota</taxon>
        <taxon>Bacilli</taxon>
        <taxon>Bacillales</taxon>
        <taxon>Paenibacillaceae</taxon>
        <taxon>Paenibacillus</taxon>
    </lineage>
</organism>